<evidence type="ECO:0000313" key="2">
    <source>
        <dbReference type="EMBL" id="MFD0883075.1"/>
    </source>
</evidence>
<gene>
    <name evidence="2" type="ORF">ACFQ08_00635</name>
</gene>
<proteinExistence type="predicted"/>
<feature type="compositionally biased region" description="Basic and acidic residues" evidence="1">
    <location>
        <begin position="1"/>
        <end position="15"/>
    </location>
</feature>
<sequence length="44" mass="4700">MTRVRDARDMLRRVAGDPAGGGGHRPGARLLLARLDEGWGEAEG</sequence>
<reference evidence="3" key="1">
    <citation type="journal article" date="2019" name="Int. J. Syst. Evol. Microbiol.">
        <title>The Global Catalogue of Microorganisms (GCM) 10K type strain sequencing project: providing services to taxonomists for standard genome sequencing and annotation.</title>
        <authorList>
            <consortium name="The Broad Institute Genomics Platform"/>
            <consortium name="The Broad Institute Genome Sequencing Center for Infectious Disease"/>
            <person name="Wu L."/>
            <person name="Ma J."/>
        </authorList>
    </citation>
    <scope>NUCLEOTIDE SEQUENCE [LARGE SCALE GENOMIC DNA]</scope>
    <source>
        <strain evidence="3">CCUG 62974</strain>
    </source>
</reference>
<comment type="caution">
    <text evidence="2">The sequence shown here is derived from an EMBL/GenBank/DDBJ whole genome shotgun (WGS) entry which is preliminary data.</text>
</comment>
<dbReference type="EMBL" id="JBHTHX010000005">
    <property type="protein sequence ID" value="MFD0883075.1"/>
    <property type="molecule type" value="Genomic_DNA"/>
</dbReference>
<organism evidence="2 3">
    <name type="scientific">Streptosporangium algeriense</name>
    <dbReference type="NCBI Taxonomy" id="1682748"/>
    <lineage>
        <taxon>Bacteria</taxon>
        <taxon>Bacillati</taxon>
        <taxon>Actinomycetota</taxon>
        <taxon>Actinomycetes</taxon>
        <taxon>Streptosporangiales</taxon>
        <taxon>Streptosporangiaceae</taxon>
        <taxon>Streptosporangium</taxon>
    </lineage>
</organism>
<evidence type="ECO:0000313" key="3">
    <source>
        <dbReference type="Proteomes" id="UP001597024"/>
    </source>
</evidence>
<accession>A0ABW3DGR3</accession>
<feature type="region of interest" description="Disordered" evidence="1">
    <location>
        <begin position="1"/>
        <end position="27"/>
    </location>
</feature>
<dbReference type="Proteomes" id="UP001597024">
    <property type="component" value="Unassembled WGS sequence"/>
</dbReference>
<name>A0ABW3DGR3_9ACTN</name>
<keyword evidence="3" id="KW-1185">Reference proteome</keyword>
<protein>
    <submittedName>
        <fullName evidence="2">Uncharacterized protein</fullName>
    </submittedName>
</protein>
<evidence type="ECO:0000256" key="1">
    <source>
        <dbReference type="SAM" id="MobiDB-lite"/>
    </source>
</evidence>